<dbReference type="CDD" id="cd11072">
    <property type="entry name" value="CYP71-like"/>
    <property type="match status" value="1"/>
</dbReference>
<keyword evidence="2 9" id="KW-0349">Heme</keyword>
<keyword evidence="7 9" id="KW-0408">Iron</keyword>
<dbReference type="InterPro" id="IPR002401">
    <property type="entry name" value="Cyt_P450_E_grp-I"/>
</dbReference>
<evidence type="ECO:0008006" key="12">
    <source>
        <dbReference type="Google" id="ProtNLM"/>
    </source>
</evidence>
<dbReference type="AlphaFoldDB" id="A0A9R1SAI3"/>
<evidence type="ECO:0000313" key="11">
    <source>
        <dbReference type="Proteomes" id="UP000324705"/>
    </source>
</evidence>
<evidence type="ECO:0000256" key="8">
    <source>
        <dbReference type="ARBA" id="ARBA00023033"/>
    </source>
</evidence>
<dbReference type="Gene3D" id="1.10.630.10">
    <property type="entry name" value="Cytochrome P450"/>
    <property type="match status" value="1"/>
</dbReference>
<reference evidence="10 11" key="1">
    <citation type="submission" date="2017-09" db="EMBL/GenBank/DDBJ databases">
        <authorList>
            <consortium name="International Durum Wheat Genome Sequencing Consortium (IDWGSC)"/>
            <person name="Milanesi L."/>
        </authorList>
    </citation>
    <scope>NUCLEOTIDE SEQUENCE [LARGE SCALE GENOMIC DNA]</scope>
    <source>
        <strain evidence="11">cv. Svevo</strain>
    </source>
</reference>
<dbReference type="InterPro" id="IPR001128">
    <property type="entry name" value="Cyt_P450"/>
</dbReference>
<keyword evidence="5" id="KW-0472">Membrane</keyword>
<gene>
    <name evidence="10" type="ORF">TRITD_3Bv1G279070</name>
</gene>
<proteinExistence type="inferred from homology"/>
<feature type="binding site" description="axial binding residue" evidence="9">
    <location>
        <position position="450"/>
    </location>
    <ligand>
        <name>heme</name>
        <dbReference type="ChEBI" id="CHEBI:30413"/>
    </ligand>
    <ligandPart>
        <name>Fe</name>
        <dbReference type="ChEBI" id="CHEBI:18248"/>
    </ligandPart>
</feature>
<evidence type="ECO:0000256" key="4">
    <source>
        <dbReference type="ARBA" id="ARBA00022723"/>
    </source>
</evidence>
<dbReference type="GO" id="GO:0005506">
    <property type="term" value="F:iron ion binding"/>
    <property type="evidence" value="ECO:0007669"/>
    <property type="project" value="InterPro"/>
</dbReference>
<comment type="similarity">
    <text evidence="1">Belongs to the cytochrome P450 family.</text>
</comment>
<keyword evidence="11" id="KW-1185">Reference proteome</keyword>
<organism evidence="10 11">
    <name type="scientific">Triticum turgidum subsp. durum</name>
    <name type="common">Durum wheat</name>
    <name type="synonym">Triticum durum</name>
    <dbReference type="NCBI Taxonomy" id="4567"/>
    <lineage>
        <taxon>Eukaryota</taxon>
        <taxon>Viridiplantae</taxon>
        <taxon>Streptophyta</taxon>
        <taxon>Embryophyta</taxon>
        <taxon>Tracheophyta</taxon>
        <taxon>Spermatophyta</taxon>
        <taxon>Magnoliopsida</taxon>
        <taxon>Liliopsida</taxon>
        <taxon>Poales</taxon>
        <taxon>Poaceae</taxon>
        <taxon>BOP clade</taxon>
        <taxon>Pooideae</taxon>
        <taxon>Triticodae</taxon>
        <taxon>Triticeae</taxon>
        <taxon>Triticinae</taxon>
        <taxon>Triticum</taxon>
    </lineage>
</organism>
<evidence type="ECO:0000256" key="9">
    <source>
        <dbReference type="PIRSR" id="PIRSR602401-1"/>
    </source>
</evidence>
<dbReference type="Pfam" id="PF00067">
    <property type="entry name" value="p450"/>
    <property type="match status" value="1"/>
</dbReference>
<evidence type="ECO:0000256" key="7">
    <source>
        <dbReference type="ARBA" id="ARBA00023004"/>
    </source>
</evidence>
<evidence type="ECO:0000256" key="1">
    <source>
        <dbReference type="ARBA" id="ARBA00010617"/>
    </source>
</evidence>
<keyword evidence="8" id="KW-0503">Monooxygenase</keyword>
<dbReference type="GO" id="GO:0016705">
    <property type="term" value="F:oxidoreductase activity, acting on paired donors, with incorporation or reduction of molecular oxygen"/>
    <property type="evidence" value="ECO:0007669"/>
    <property type="project" value="InterPro"/>
</dbReference>
<name>A0A9R1SAI3_TRITD</name>
<dbReference type="PANTHER" id="PTHR47955:SF11">
    <property type="entry name" value="4-HYDROXYPHENYLACETALDEHYDE OXIME MONOOXYGENASE"/>
    <property type="match status" value="1"/>
</dbReference>
<dbReference type="PRINTS" id="PR00463">
    <property type="entry name" value="EP450I"/>
</dbReference>
<evidence type="ECO:0000256" key="3">
    <source>
        <dbReference type="ARBA" id="ARBA00022692"/>
    </source>
</evidence>
<protein>
    <recommendedName>
        <fullName evidence="12">4-hydroxyphenylacetaldehyde oxime monooxygenase</fullName>
    </recommendedName>
</protein>
<keyword evidence="4 9" id="KW-0479">Metal-binding</keyword>
<dbReference type="Gramene" id="TRITD3Bv1G279070.2">
    <property type="protein sequence ID" value="TRITD3Bv1G279070.2"/>
    <property type="gene ID" value="TRITD3Bv1G279070"/>
</dbReference>
<keyword evidence="3" id="KW-0812">Transmembrane</keyword>
<dbReference type="PRINTS" id="PR00385">
    <property type="entry name" value="P450"/>
</dbReference>
<evidence type="ECO:0000313" key="10">
    <source>
        <dbReference type="EMBL" id="VAH86422.1"/>
    </source>
</evidence>
<evidence type="ECO:0000256" key="2">
    <source>
        <dbReference type="ARBA" id="ARBA00022617"/>
    </source>
</evidence>
<keyword evidence="5" id="KW-1133">Transmembrane helix</keyword>
<dbReference type="SUPFAM" id="SSF48264">
    <property type="entry name" value="Cytochrome P450"/>
    <property type="match status" value="1"/>
</dbReference>
<dbReference type="GO" id="GO:0020037">
    <property type="term" value="F:heme binding"/>
    <property type="evidence" value="ECO:0007669"/>
    <property type="project" value="InterPro"/>
</dbReference>
<dbReference type="PANTHER" id="PTHR47955">
    <property type="entry name" value="CYTOCHROME P450 FAMILY 71 PROTEIN"/>
    <property type="match status" value="1"/>
</dbReference>
<dbReference type="FunFam" id="1.10.630.10:FF:000043">
    <property type="entry name" value="Cytochrome P450 99A2"/>
    <property type="match status" value="1"/>
</dbReference>
<evidence type="ECO:0000256" key="5">
    <source>
        <dbReference type="ARBA" id="ARBA00022989"/>
    </source>
</evidence>
<keyword evidence="6" id="KW-0560">Oxidoreductase</keyword>
<dbReference type="GO" id="GO:0004497">
    <property type="term" value="F:monooxygenase activity"/>
    <property type="evidence" value="ECO:0007669"/>
    <property type="project" value="UniProtKB-KW"/>
</dbReference>
<dbReference type="Proteomes" id="UP000324705">
    <property type="component" value="Chromosome 3B"/>
</dbReference>
<sequence length="507" mass="57359">MAISLSSELLSQPQQWQLLLLLALVSLVLFTRRLSNKGLKLPPGPARVPILGNLHQLGVLPHRSLRDLARKHGPVMQLQLGTVRTVVVSSAEAAREVMKMHDEDCCTRPVSPGMKRLSYGLKNVCFAPYGAYWHAMRKFFVVELFGVRHVEAAWLSCQHQVEKLMSTLSGLAGEPVALKEHILSLADGIIGMLGFGDMYNSDKFPHHKNLEHVLEEAIYVQASFSAEDYFPNIVGRLVDQITGLASRRERIFRQLDTFFEVIIEQHLDPQRVKPRNDDLIDRLIDLWKENSGTLNITRDHVKGNIFGTFIGGSDTTSATILWAMAELTRNPRLLERAQDEMRAVVGGNERVRPDDLAKLVYLKLVVETLRLHPLATMLLPREAMRDIQIGGYDVLAKTRIYVNVWAIGRDPANWPDEPEEFKPERLETSKIDFKGGHFELTPFGAWQRICPALPMSTATVEFTLANLLYSFEWVLPEGIVVNMEEEGKLIPFLKTPLLLVPTPYRHI</sequence>
<evidence type="ECO:0000256" key="6">
    <source>
        <dbReference type="ARBA" id="ARBA00023002"/>
    </source>
</evidence>
<dbReference type="InterPro" id="IPR036396">
    <property type="entry name" value="Cyt_P450_sf"/>
</dbReference>
<comment type="cofactor">
    <cofactor evidence="9">
        <name>heme</name>
        <dbReference type="ChEBI" id="CHEBI:30413"/>
    </cofactor>
</comment>
<dbReference type="EMBL" id="LT934116">
    <property type="protein sequence ID" value="VAH86422.1"/>
    <property type="molecule type" value="Genomic_DNA"/>
</dbReference>
<accession>A0A9R1SAI3</accession>